<evidence type="ECO:0000313" key="4">
    <source>
        <dbReference type="Proteomes" id="UP000757232"/>
    </source>
</evidence>
<feature type="transmembrane region" description="Helical" evidence="1">
    <location>
        <begin position="123"/>
        <end position="140"/>
    </location>
</feature>
<evidence type="ECO:0000259" key="2">
    <source>
        <dbReference type="Pfam" id="PF20152"/>
    </source>
</evidence>
<dbReference type="InterPro" id="IPR045339">
    <property type="entry name" value="DUF6534"/>
</dbReference>
<evidence type="ECO:0000256" key="1">
    <source>
        <dbReference type="SAM" id="Phobius"/>
    </source>
</evidence>
<feature type="transmembrane region" description="Helical" evidence="1">
    <location>
        <begin position="380"/>
        <end position="397"/>
    </location>
</feature>
<keyword evidence="1" id="KW-0812">Transmembrane</keyword>
<keyword evidence="1" id="KW-0472">Membrane</keyword>
<protein>
    <recommendedName>
        <fullName evidence="2">DUF6534 domain-containing protein</fullName>
    </recommendedName>
</protein>
<feature type="domain" description="DUF6534" evidence="2">
    <location>
        <begin position="176"/>
        <end position="262"/>
    </location>
</feature>
<dbReference type="Pfam" id="PF20152">
    <property type="entry name" value="DUF6534"/>
    <property type="match status" value="1"/>
</dbReference>
<organism evidence="3 4">
    <name type="scientific">Sanghuangporus baumii</name>
    <name type="common">Phellinus baumii</name>
    <dbReference type="NCBI Taxonomy" id="108892"/>
    <lineage>
        <taxon>Eukaryota</taxon>
        <taxon>Fungi</taxon>
        <taxon>Dikarya</taxon>
        <taxon>Basidiomycota</taxon>
        <taxon>Agaricomycotina</taxon>
        <taxon>Agaricomycetes</taxon>
        <taxon>Hymenochaetales</taxon>
        <taxon>Hymenochaetaceae</taxon>
        <taxon>Sanghuangporus</taxon>
    </lineage>
</organism>
<feature type="transmembrane region" description="Helical" evidence="1">
    <location>
        <begin position="20"/>
        <end position="42"/>
    </location>
</feature>
<keyword evidence="1" id="KW-1133">Transmembrane helix</keyword>
<gene>
    <name evidence="3" type="ORF">A7U60_g3507</name>
</gene>
<keyword evidence="4" id="KW-1185">Reference proteome</keyword>
<dbReference type="PANTHER" id="PTHR40465:SF1">
    <property type="entry name" value="DUF6534 DOMAIN-CONTAINING PROTEIN"/>
    <property type="match status" value="1"/>
</dbReference>
<feature type="transmembrane region" description="Helical" evidence="1">
    <location>
        <begin position="237"/>
        <end position="258"/>
    </location>
</feature>
<feature type="transmembrane region" description="Helical" evidence="1">
    <location>
        <begin position="54"/>
        <end position="78"/>
    </location>
</feature>
<dbReference type="PANTHER" id="PTHR40465">
    <property type="entry name" value="CHROMOSOME 1, WHOLE GENOME SHOTGUN SEQUENCE"/>
    <property type="match status" value="1"/>
</dbReference>
<proteinExistence type="predicted"/>
<dbReference type="Proteomes" id="UP000757232">
    <property type="component" value="Unassembled WGS sequence"/>
</dbReference>
<dbReference type="EMBL" id="LNZH02000158">
    <property type="protein sequence ID" value="OCB89308.1"/>
    <property type="molecule type" value="Genomic_DNA"/>
</dbReference>
<accession>A0A9Q5I0A3</accession>
<name>A0A9Q5I0A3_SANBA</name>
<evidence type="ECO:0000313" key="3">
    <source>
        <dbReference type="EMBL" id="OCB89308.1"/>
    </source>
</evidence>
<feature type="transmembrane region" description="Helical" evidence="1">
    <location>
        <begin position="211"/>
        <end position="231"/>
    </location>
</feature>
<dbReference type="AlphaFoldDB" id="A0A9Q5I0A3"/>
<comment type="caution">
    <text evidence="3">The sequence shown here is derived from an EMBL/GenBank/DDBJ whole genome shotgun (WGS) entry which is preliminary data.</text>
</comment>
<sequence length="424" mass="47227">MASTSSEVQLPALDNTFGAMLIGCILSTALWGAGSMQMYWYYSNYPRDHQFLKALVALVWSFDTVQQAMIGHIMYYYLNYYQPLSLDYYVWSLNVQTEFEALTSLGVQALFIYRIGRLSKWNIWYTGVTTVLALGKFGLATGKHTPTFVAEGFKYDSITLAKAELHRESEAINGLSAATDVAIAAVFTWLLSRSKTSFIRTNTLINKLISYTINTSALTSLCSVITLILAVSMPHNFVYGAVYFLVAKLYVNSLLATLNSRTPQVSAYQTEIDLKAMKFANNTTTDASTSYTASGFKGAKPGLRIQVTESAISSAGETTTFDIRHKEEEVSPRIFTSYALSEINSSRAMEKSTPSGKSVTEVVKFEDTSRNSQTASIDKLFYLIVSAIYVALIIRPAEWLQLRIRWEGIHNRFNRDSEHSAGLA</sequence>
<reference evidence="3" key="1">
    <citation type="submission" date="2016-06" db="EMBL/GenBank/DDBJ databases">
        <title>Draft Genome sequence of the fungus Inonotus baumii.</title>
        <authorList>
            <person name="Zhu H."/>
            <person name="Lin W."/>
        </authorList>
    </citation>
    <scope>NUCLEOTIDE SEQUENCE</scope>
    <source>
        <strain evidence="3">821</strain>
    </source>
</reference>
<dbReference type="OrthoDB" id="3263055at2759"/>